<dbReference type="Proteomes" id="UP001253439">
    <property type="component" value="Unassembled WGS sequence"/>
</dbReference>
<dbReference type="InterPro" id="IPR055693">
    <property type="entry name" value="DUF7269"/>
</dbReference>
<keyword evidence="4" id="KW-1185">Reference proteome</keyword>
<sequence>MSDGESHQGQGETARATIDISVERPTPERKFVRYSLLGLGALAGAVFVITFPSVLPDVSNGTVQSIRFVASISAAVIGLFGLYSVVRTRESSLPPVKGGQPRDPYHEDDTDDEPEELLDELLEPETAQADAVDRVGNEIDDLLSDIDGRVDPYNGLEASYASEVRDRLRETARQVLVETADMSLETAARAVRTGSWTDDRRAAAFLGGPEAPDPPIEMQLRDWASGEGFDRKVEAATAEIRRLQRGERA</sequence>
<accession>A0AAE4JH43</accession>
<dbReference type="AlphaFoldDB" id="A0AAE4JH43"/>
<reference evidence="3 4" key="1">
    <citation type="submission" date="2022-06" db="EMBL/GenBank/DDBJ databases">
        <title>Haloarcula sp. a new haloarchaeum isolate from saline soil.</title>
        <authorList>
            <person name="Strakova D."/>
            <person name="Galisteo C."/>
            <person name="Sanchez-Porro C."/>
            <person name="Ventosa A."/>
        </authorList>
    </citation>
    <scope>NUCLEOTIDE SEQUENCE [LARGE SCALE GENOMIC DNA]</scope>
    <source>
        <strain evidence="3 4">S1AR25-5A</strain>
    </source>
</reference>
<dbReference type="Pfam" id="PF23933">
    <property type="entry name" value="DUF7269"/>
    <property type="match status" value="1"/>
</dbReference>
<evidence type="ECO:0000313" key="4">
    <source>
        <dbReference type="Proteomes" id="UP001253439"/>
    </source>
</evidence>
<comment type="caution">
    <text evidence="3">The sequence shown here is derived from an EMBL/GenBank/DDBJ whole genome shotgun (WGS) entry which is preliminary data.</text>
</comment>
<feature type="region of interest" description="Disordered" evidence="1">
    <location>
        <begin position="91"/>
        <end position="113"/>
    </location>
</feature>
<keyword evidence="2" id="KW-0812">Transmembrane</keyword>
<gene>
    <name evidence="3" type="ORF">NDI54_12510</name>
</gene>
<proteinExistence type="predicted"/>
<dbReference type="RefSeq" id="WP_310896788.1">
    <property type="nucleotide sequence ID" value="NZ_JAMQOM010000004.1"/>
</dbReference>
<dbReference type="EMBL" id="JAMQOM010000004">
    <property type="protein sequence ID" value="MDS0222172.1"/>
    <property type="molecule type" value="Genomic_DNA"/>
</dbReference>
<protein>
    <submittedName>
        <fullName evidence="3">Uncharacterized protein</fullName>
    </submittedName>
</protein>
<evidence type="ECO:0000313" key="3">
    <source>
        <dbReference type="EMBL" id="MDS0222172.1"/>
    </source>
</evidence>
<evidence type="ECO:0000256" key="2">
    <source>
        <dbReference type="SAM" id="Phobius"/>
    </source>
</evidence>
<organism evidence="3 4">
    <name type="scientific">Haloarcula terrestris</name>
    <dbReference type="NCBI Taxonomy" id="2950533"/>
    <lineage>
        <taxon>Archaea</taxon>
        <taxon>Methanobacteriati</taxon>
        <taxon>Methanobacteriota</taxon>
        <taxon>Stenosarchaea group</taxon>
        <taxon>Halobacteria</taxon>
        <taxon>Halobacteriales</taxon>
        <taxon>Haloarculaceae</taxon>
        <taxon>Haloarcula</taxon>
    </lineage>
</organism>
<name>A0AAE4JH43_9EURY</name>
<evidence type="ECO:0000256" key="1">
    <source>
        <dbReference type="SAM" id="MobiDB-lite"/>
    </source>
</evidence>
<feature type="transmembrane region" description="Helical" evidence="2">
    <location>
        <begin position="34"/>
        <end position="54"/>
    </location>
</feature>
<keyword evidence="2" id="KW-0472">Membrane</keyword>
<keyword evidence="2" id="KW-1133">Transmembrane helix</keyword>
<feature type="transmembrane region" description="Helical" evidence="2">
    <location>
        <begin position="66"/>
        <end position="86"/>
    </location>
</feature>